<dbReference type="SUPFAM" id="SSF140959">
    <property type="entry name" value="Indolic compounds 2,3-dioxygenase-like"/>
    <property type="match status" value="1"/>
</dbReference>
<evidence type="ECO:0000313" key="2">
    <source>
        <dbReference type="EMBL" id="AXJ01845.1"/>
    </source>
</evidence>
<reference evidence="2 3" key="1">
    <citation type="submission" date="2018-03" db="EMBL/GenBank/DDBJ databases">
        <title>Phenotypic and genomic properties of Cyclonatronum proteinivorum gen. nov., sp. nov., a haloalkaliphilic bacteroidete from soda lakes possessing Na+-translocating rhodopsin.</title>
        <authorList>
            <person name="Toshchakov S.V."/>
            <person name="Korzhenkov A."/>
            <person name="Samarov N.I."/>
            <person name="Kublanov I.V."/>
            <person name="Muntyan M.S."/>
            <person name="Sorokin D.Y."/>
        </authorList>
    </citation>
    <scope>NUCLEOTIDE SEQUENCE [LARGE SCALE GENOMIC DNA]</scope>
    <source>
        <strain evidence="2 3">Omega</strain>
    </source>
</reference>
<protein>
    <recommendedName>
        <fullName evidence="1">Tryptophan 2,3-dioxygenase</fullName>
        <shortName evidence="1">TDO</shortName>
        <ecNumber evidence="1">1.13.11.11</ecNumber>
    </recommendedName>
    <alternativeName>
        <fullName evidence="1">Tryptamin 2,3-dioxygenase</fullName>
    </alternativeName>
    <alternativeName>
        <fullName evidence="1">Tryptophan oxygenase</fullName>
        <shortName evidence="1">TO</shortName>
        <shortName evidence="1">TRPO</shortName>
    </alternativeName>
    <alternativeName>
        <fullName evidence="1">Tryptophan pyrrolase</fullName>
    </alternativeName>
    <alternativeName>
        <fullName evidence="1">Tryptophanase</fullName>
    </alternativeName>
</protein>
<dbReference type="GO" id="GO:0046872">
    <property type="term" value="F:metal ion binding"/>
    <property type="evidence" value="ECO:0007669"/>
    <property type="project" value="UniProtKB-KW"/>
</dbReference>
<dbReference type="InterPro" id="IPR004981">
    <property type="entry name" value="Trp_2_3_dOase"/>
</dbReference>
<comment type="similarity">
    <text evidence="1">Belongs to the tryptophan 2,3-dioxygenase family.</text>
</comment>
<accession>A0A345UMZ3</accession>
<organism evidence="2 3">
    <name type="scientific">Cyclonatronum proteinivorum</name>
    <dbReference type="NCBI Taxonomy" id="1457365"/>
    <lineage>
        <taxon>Bacteria</taxon>
        <taxon>Pseudomonadati</taxon>
        <taxon>Balneolota</taxon>
        <taxon>Balneolia</taxon>
        <taxon>Balneolales</taxon>
        <taxon>Cyclonatronaceae</taxon>
        <taxon>Cyclonatronum</taxon>
    </lineage>
</organism>
<comment type="caution">
    <text evidence="1">Lacks conserved residue(s) required for the propagation of feature annotation.</text>
</comment>
<comment type="function">
    <text evidence="1">Heme-dependent dioxygenase that catalyzes the oxidative cleavage of the L-tryptophan (L-Trp) pyrrole ring and converts L-tryptophan to N-formyl-L-kynurenine. Catalyzes the oxidative cleavage of the indole moiety.</text>
</comment>
<keyword evidence="1" id="KW-0823">Tryptophan catabolism</keyword>
<comment type="catalytic activity">
    <reaction evidence="1">
        <text>L-tryptophan + O2 = N-formyl-L-kynurenine</text>
        <dbReference type="Rhea" id="RHEA:24536"/>
        <dbReference type="ChEBI" id="CHEBI:15379"/>
        <dbReference type="ChEBI" id="CHEBI:57912"/>
        <dbReference type="ChEBI" id="CHEBI:58629"/>
        <dbReference type="EC" id="1.13.11.11"/>
    </reaction>
</comment>
<feature type="binding site" description="axial binding residue" evidence="1">
    <location>
        <position position="222"/>
    </location>
    <ligand>
        <name>heme</name>
        <dbReference type="ChEBI" id="CHEBI:30413"/>
    </ligand>
    <ligandPart>
        <name>Fe</name>
        <dbReference type="ChEBI" id="CHEBI:18248"/>
    </ligandPart>
</feature>
<dbReference type="InterPro" id="IPR037217">
    <property type="entry name" value="Trp/Indoleamine_2_3_dOase-like"/>
</dbReference>
<evidence type="ECO:0000313" key="3">
    <source>
        <dbReference type="Proteomes" id="UP000254808"/>
    </source>
</evidence>
<evidence type="ECO:0000256" key="1">
    <source>
        <dbReference type="HAMAP-Rule" id="MF_01972"/>
    </source>
</evidence>
<feature type="binding site" evidence="1">
    <location>
        <begin position="36"/>
        <end position="40"/>
    </location>
    <ligand>
        <name>substrate</name>
    </ligand>
</feature>
<dbReference type="UniPathway" id="UPA00333">
    <property type="reaction ID" value="UER00453"/>
</dbReference>
<dbReference type="GO" id="GO:0019441">
    <property type="term" value="P:L-tryptophan catabolic process to kynurenine"/>
    <property type="evidence" value="ECO:0007669"/>
    <property type="project" value="UniProtKB-UniRule"/>
</dbReference>
<dbReference type="HAMAP" id="MF_01972">
    <property type="entry name" value="T23O"/>
    <property type="match status" value="1"/>
</dbReference>
<dbReference type="GO" id="GO:0020037">
    <property type="term" value="F:heme binding"/>
    <property type="evidence" value="ECO:0007669"/>
    <property type="project" value="UniProtKB-UniRule"/>
</dbReference>
<keyword evidence="1" id="KW-0349">Heme</keyword>
<dbReference type="GO" id="GO:0004833">
    <property type="term" value="F:L-tryptophan 2,3-dioxygenase activity"/>
    <property type="evidence" value="ECO:0007669"/>
    <property type="project" value="UniProtKB-UniRule"/>
</dbReference>
<dbReference type="EMBL" id="CP027806">
    <property type="protein sequence ID" value="AXJ01845.1"/>
    <property type="molecule type" value="Genomic_DNA"/>
</dbReference>
<feature type="binding site" evidence="1">
    <location>
        <position position="102"/>
    </location>
    <ligand>
        <name>substrate</name>
    </ligand>
</feature>
<comment type="pathway">
    <text evidence="1">Amino-acid degradation; L-tryptophan degradation via kynurenine pathway; L-kynurenine from L-tryptophan: step 1/2.</text>
</comment>
<dbReference type="EC" id="1.13.11.11" evidence="1"/>
<keyword evidence="1" id="KW-0408">Iron</keyword>
<gene>
    <name evidence="1" type="primary">kynA</name>
    <name evidence="2" type="ORF">CYPRO_2603</name>
</gene>
<keyword evidence="3" id="KW-1185">Reference proteome</keyword>
<comment type="subunit">
    <text evidence="1">Homotetramer.</text>
</comment>
<dbReference type="OrthoDB" id="9776847at2"/>
<dbReference type="AlphaFoldDB" id="A0A345UMZ3"/>
<dbReference type="Pfam" id="PF03301">
    <property type="entry name" value="Trp_dioxygenase"/>
    <property type="match status" value="2"/>
</dbReference>
<dbReference type="Proteomes" id="UP000254808">
    <property type="component" value="Chromosome"/>
</dbReference>
<dbReference type="PANTHER" id="PTHR10138">
    <property type="entry name" value="TRYPTOPHAN 2,3-DIOXYGENASE"/>
    <property type="match status" value="1"/>
</dbReference>
<feature type="binding site" evidence="1">
    <location>
        <position position="236"/>
    </location>
    <ligand>
        <name>substrate</name>
    </ligand>
</feature>
<sequence length="264" mass="30934">MTVSKSLTYTRYLKINELLALQECKSDPEEHDETLFIIIHQTYELWFKQILHEFDLLRQELNAGRTWTSIKTMRRILTIMKTLVGQIDILETMTPLSFNQFRKFLDSSSGFQSVQFREMEILCGLRYPLMTNAHRENQPALDIIKGRMEEQTLWEAFITYLQKQGHSAKIPDRVNDKGLMFEPHPHNQQVLTDVMHNDPESSVLCELFVDFDEGLQEWRYRHVKMVERTIGTKKGTGGSDGVGYLRKTTNTPIFPDLWAIRAYI</sequence>
<comment type="cofactor">
    <cofactor evidence="1">
        <name>heme</name>
        <dbReference type="ChEBI" id="CHEBI:30413"/>
    </cofactor>
    <text evidence="1">Binds 1 heme group per subunit.</text>
</comment>
<dbReference type="PANTHER" id="PTHR10138:SF0">
    <property type="entry name" value="TRYPTOPHAN 2,3-DIOXYGENASE"/>
    <property type="match status" value="1"/>
</dbReference>
<dbReference type="RefSeq" id="WP_114984998.1">
    <property type="nucleotide sequence ID" value="NZ_CP027806.1"/>
</dbReference>
<keyword evidence="1" id="KW-0560">Oxidoreductase</keyword>
<proteinExistence type="inferred from homology"/>
<name>A0A345UMZ3_9BACT</name>
<dbReference type="KEGG" id="cprv:CYPRO_2603"/>
<dbReference type="Gene3D" id="1.20.58.480">
    <property type="match status" value="1"/>
</dbReference>
<keyword evidence="1 2" id="KW-0223">Dioxygenase</keyword>
<keyword evidence="1" id="KW-0479">Metal-binding</keyword>
<dbReference type="GO" id="GO:0019442">
    <property type="term" value="P:L-tryptophan catabolic process to acetyl-CoA"/>
    <property type="evidence" value="ECO:0007669"/>
    <property type="project" value="TreeGrafter"/>
</dbReference>